<dbReference type="RefSeq" id="WP_069858475.1">
    <property type="nucleotide sequence ID" value="NZ_BDFE01000015.1"/>
</dbReference>
<dbReference type="Pfam" id="PF13424">
    <property type="entry name" value="TPR_12"/>
    <property type="match status" value="1"/>
</dbReference>
<name>A0A194AF82_9BACT</name>
<dbReference type="PANTHER" id="PTHR12558:SF13">
    <property type="entry name" value="CELL DIVISION CYCLE PROTEIN 27 HOMOLOG"/>
    <property type="match status" value="1"/>
</dbReference>
<feature type="repeat" description="TPR" evidence="1">
    <location>
        <begin position="360"/>
        <end position="393"/>
    </location>
</feature>
<evidence type="ECO:0000256" key="1">
    <source>
        <dbReference type="PROSITE-ProRule" id="PRU00339"/>
    </source>
</evidence>
<protein>
    <submittedName>
        <fullName evidence="2">Uncharacterized protein</fullName>
    </submittedName>
</protein>
<dbReference type="SUPFAM" id="SSF52172">
    <property type="entry name" value="CheY-like"/>
    <property type="match status" value="1"/>
</dbReference>
<keyword evidence="3" id="KW-1185">Reference proteome</keyword>
<dbReference type="Pfam" id="PF13432">
    <property type="entry name" value="TPR_16"/>
    <property type="match status" value="1"/>
</dbReference>
<evidence type="ECO:0000313" key="3">
    <source>
        <dbReference type="Proteomes" id="UP000095200"/>
    </source>
</evidence>
<dbReference type="OrthoDB" id="5469194at2"/>
<gene>
    <name evidence="2" type="ORF">DPF_1443</name>
</gene>
<comment type="caution">
    <text evidence="2">The sequence shown here is derived from an EMBL/GenBank/DDBJ whole genome shotgun (WGS) entry which is preliminary data.</text>
</comment>
<organism evidence="2 3">
    <name type="scientific">Desulfoplanes formicivorans</name>
    <dbReference type="NCBI Taxonomy" id="1592317"/>
    <lineage>
        <taxon>Bacteria</taxon>
        <taxon>Pseudomonadati</taxon>
        <taxon>Thermodesulfobacteriota</taxon>
        <taxon>Desulfovibrionia</taxon>
        <taxon>Desulfovibrionales</taxon>
        <taxon>Desulfoplanaceae</taxon>
        <taxon>Desulfoplanes</taxon>
    </lineage>
</organism>
<dbReference type="AlphaFoldDB" id="A0A194AF82"/>
<dbReference type="STRING" id="1592317.DPF_1443"/>
<dbReference type="Gene3D" id="1.25.40.10">
    <property type="entry name" value="Tetratricopeptide repeat domain"/>
    <property type="match status" value="1"/>
</dbReference>
<dbReference type="Proteomes" id="UP000095200">
    <property type="component" value="Unassembled WGS sequence"/>
</dbReference>
<dbReference type="SMART" id="SM00028">
    <property type="entry name" value="TPR"/>
    <property type="match status" value="5"/>
</dbReference>
<accession>A0A194AF82</accession>
<sequence>MKKRESLNQIVRYFVDNGGGFLIVSQDDVFLRMFKGFMKVLRLADTSMHHDPLGRHYIREIRRMLDRFNRVIVFIEATLEGRNNTQYFRHIKDILDDRVTIICLCNESGRDTLSLFRELGADNTMVKPVSIDTIVKKIAFSIKPNNFRALVAKSKKAIARGNFRTARVIAQEILKANPESTIAYILLGDIHRRNKEFDLAEQCYRKASQNARMHLQPLERLVDLYGELGRLTEQLSILKLMDKISPLNFERKIALGDVYAKLGKAGQCVACYEEALQLVGMQAREMISYSRMQVGTKLKGVDAQRSLAYMKEALELKADDLRASDLWMFTEIGGVLRKRGQWKDAVTYYKRAMEIVPDDWGLAYNLAMAYFQGEQYQKAREYIEAALEHYPELLNLDADIPYNICMIYYKLGQYSEASQYAKIACINDHGHVPARRLLNDLKDHCVRESGADTTACRMYEDVPAFRP</sequence>
<proteinExistence type="predicted"/>
<reference evidence="3" key="1">
    <citation type="submission" date="2016-06" db="EMBL/GenBank/DDBJ databases">
        <title>Draft genome sequence of Desulfoplanes formicivorans strain Pf12B.</title>
        <authorList>
            <person name="Watanabe M."/>
            <person name="Kojima H."/>
            <person name="Fukui M."/>
        </authorList>
    </citation>
    <scope>NUCLEOTIDE SEQUENCE [LARGE SCALE GENOMIC DNA]</scope>
    <source>
        <strain evidence="3">Pf12B</strain>
    </source>
</reference>
<dbReference type="InterPro" id="IPR011006">
    <property type="entry name" value="CheY-like_superfamily"/>
</dbReference>
<dbReference type="PROSITE" id="PS50005">
    <property type="entry name" value="TPR"/>
    <property type="match status" value="2"/>
</dbReference>
<dbReference type="EMBL" id="BDFE01000015">
    <property type="protein sequence ID" value="GAU08727.1"/>
    <property type="molecule type" value="Genomic_DNA"/>
</dbReference>
<dbReference type="PANTHER" id="PTHR12558">
    <property type="entry name" value="CELL DIVISION CYCLE 16,23,27"/>
    <property type="match status" value="1"/>
</dbReference>
<evidence type="ECO:0000313" key="2">
    <source>
        <dbReference type="EMBL" id="GAU08727.1"/>
    </source>
</evidence>
<dbReference type="InterPro" id="IPR011990">
    <property type="entry name" value="TPR-like_helical_dom_sf"/>
</dbReference>
<feature type="repeat" description="TPR" evidence="1">
    <location>
        <begin position="326"/>
        <end position="359"/>
    </location>
</feature>
<dbReference type="Pfam" id="PF13181">
    <property type="entry name" value="TPR_8"/>
    <property type="match status" value="1"/>
</dbReference>
<dbReference type="SUPFAM" id="SSF48452">
    <property type="entry name" value="TPR-like"/>
    <property type="match status" value="1"/>
</dbReference>
<keyword evidence="1" id="KW-0802">TPR repeat</keyword>
<dbReference type="InterPro" id="IPR019734">
    <property type="entry name" value="TPR_rpt"/>
</dbReference>